<dbReference type="GO" id="GO:0008270">
    <property type="term" value="F:zinc ion binding"/>
    <property type="evidence" value="ECO:0007669"/>
    <property type="project" value="InterPro"/>
</dbReference>
<comment type="caution">
    <text evidence="2">The sequence shown here is derived from an EMBL/GenBank/DDBJ whole genome shotgun (WGS) entry which is preliminary data.</text>
</comment>
<feature type="domain" description="Zn(2)-C6 fungal-type" evidence="1">
    <location>
        <begin position="63"/>
        <end position="96"/>
    </location>
</feature>
<reference evidence="2" key="1">
    <citation type="journal article" date="2020" name="Nat. Commun.">
        <title>Large-scale genome sequencing of mycorrhizal fungi provides insights into the early evolution of symbiotic traits.</title>
        <authorList>
            <person name="Miyauchi S."/>
            <person name="Kiss E."/>
            <person name="Kuo A."/>
            <person name="Drula E."/>
            <person name="Kohler A."/>
            <person name="Sanchez-Garcia M."/>
            <person name="Morin E."/>
            <person name="Andreopoulos B."/>
            <person name="Barry K.W."/>
            <person name="Bonito G."/>
            <person name="Buee M."/>
            <person name="Carver A."/>
            <person name="Chen C."/>
            <person name="Cichocki N."/>
            <person name="Clum A."/>
            <person name="Culley D."/>
            <person name="Crous P.W."/>
            <person name="Fauchery L."/>
            <person name="Girlanda M."/>
            <person name="Hayes R.D."/>
            <person name="Keri Z."/>
            <person name="LaButti K."/>
            <person name="Lipzen A."/>
            <person name="Lombard V."/>
            <person name="Magnuson J."/>
            <person name="Maillard F."/>
            <person name="Murat C."/>
            <person name="Nolan M."/>
            <person name="Ohm R.A."/>
            <person name="Pangilinan J."/>
            <person name="Pereira M.F."/>
            <person name="Perotto S."/>
            <person name="Peter M."/>
            <person name="Pfister S."/>
            <person name="Riley R."/>
            <person name="Sitrit Y."/>
            <person name="Stielow J.B."/>
            <person name="Szollosi G."/>
            <person name="Zifcakova L."/>
            <person name="Stursova M."/>
            <person name="Spatafora J.W."/>
            <person name="Tedersoo L."/>
            <person name="Vaario L.M."/>
            <person name="Yamada A."/>
            <person name="Yan M."/>
            <person name="Wang P."/>
            <person name="Xu J."/>
            <person name="Bruns T."/>
            <person name="Baldrian P."/>
            <person name="Vilgalys R."/>
            <person name="Dunand C."/>
            <person name="Henrissat B."/>
            <person name="Grigoriev I.V."/>
            <person name="Hibbett D."/>
            <person name="Nagy L.G."/>
            <person name="Martin F.M."/>
        </authorList>
    </citation>
    <scope>NUCLEOTIDE SEQUENCE</scope>
    <source>
        <strain evidence="2">UP504</strain>
    </source>
</reference>
<evidence type="ECO:0000259" key="1">
    <source>
        <dbReference type="PROSITE" id="PS00463"/>
    </source>
</evidence>
<name>A0A9P6AGN0_9AGAM</name>
<dbReference type="CDD" id="cd00067">
    <property type="entry name" value="GAL4"/>
    <property type="match status" value="1"/>
</dbReference>
<evidence type="ECO:0000313" key="2">
    <source>
        <dbReference type="EMBL" id="KAF9504899.1"/>
    </source>
</evidence>
<sequence length="204" mass="22681">MNPNKGKSTRSADHYAHLKTQHISLSRPHTPLPLPTMSYVPLSTSFPMFDNWGPSKPRGYRDGCWPCRFRRKRCEPGLAGPEGPCEACSTFNMICCGRGIDRPPGHELATQLRALMTAWMRNTANRGPFVPPLDLTLVTLSVSPIVNSANYQHWDDTPIPLFPEVEAHNSHQGNTAGSAPSRNHEDTICWSYIIAVAMIVVTIF</sequence>
<evidence type="ECO:0000313" key="3">
    <source>
        <dbReference type="Proteomes" id="UP000886523"/>
    </source>
</evidence>
<organism evidence="2 3">
    <name type="scientific">Hydnum rufescens UP504</name>
    <dbReference type="NCBI Taxonomy" id="1448309"/>
    <lineage>
        <taxon>Eukaryota</taxon>
        <taxon>Fungi</taxon>
        <taxon>Dikarya</taxon>
        <taxon>Basidiomycota</taxon>
        <taxon>Agaricomycotina</taxon>
        <taxon>Agaricomycetes</taxon>
        <taxon>Cantharellales</taxon>
        <taxon>Hydnaceae</taxon>
        <taxon>Hydnum</taxon>
    </lineage>
</organism>
<keyword evidence="3" id="KW-1185">Reference proteome</keyword>
<proteinExistence type="predicted"/>
<dbReference type="PROSITE" id="PS00463">
    <property type="entry name" value="ZN2_CY6_FUNGAL_1"/>
    <property type="match status" value="1"/>
</dbReference>
<dbReference type="GO" id="GO:0000981">
    <property type="term" value="F:DNA-binding transcription factor activity, RNA polymerase II-specific"/>
    <property type="evidence" value="ECO:0007669"/>
    <property type="project" value="InterPro"/>
</dbReference>
<protein>
    <recommendedName>
        <fullName evidence="1">Zn(2)-C6 fungal-type domain-containing protein</fullName>
    </recommendedName>
</protein>
<dbReference type="Proteomes" id="UP000886523">
    <property type="component" value="Unassembled WGS sequence"/>
</dbReference>
<dbReference type="InterPro" id="IPR001138">
    <property type="entry name" value="Zn2Cys6_DnaBD"/>
</dbReference>
<gene>
    <name evidence="2" type="ORF">BS47DRAFT_599408</name>
</gene>
<dbReference type="AlphaFoldDB" id="A0A9P6AGN0"/>
<dbReference type="InterPro" id="IPR036864">
    <property type="entry name" value="Zn2-C6_fun-type_DNA-bd_sf"/>
</dbReference>
<dbReference type="SUPFAM" id="SSF57701">
    <property type="entry name" value="Zn2/Cys6 DNA-binding domain"/>
    <property type="match status" value="1"/>
</dbReference>
<accession>A0A9P6AGN0</accession>
<dbReference type="EMBL" id="MU129185">
    <property type="protein sequence ID" value="KAF9504899.1"/>
    <property type="molecule type" value="Genomic_DNA"/>
</dbReference>